<dbReference type="InterPro" id="IPR036779">
    <property type="entry name" value="LysM_dom_sf"/>
</dbReference>
<gene>
    <name evidence="2" type="ORF">MFMK1_002455</name>
</gene>
<evidence type="ECO:0000313" key="2">
    <source>
        <dbReference type="EMBL" id="WRO22618.1"/>
    </source>
</evidence>
<dbReference type="KEGG" id="dbc:MFMK1_002455"/>
<dbReference type="Gene3D" id="3.10.350.10">
    <property type="entry name" value="LysM domain"/>
    <property type="match status" value="1"/>
</dbReference>
<keyword evidence="3" id="KW-1185">Reference proteome</keyword>
<reference evidence="2 3" key="1">
    <citation type="submission" date="2023-04" db="EMBL/GenBank/DDBJ databases">
        <authorList>
            <person name="Hsu D."/>
        </authorList>
    </citation>
    <scope>NUCLEOTIDE SEQUENCE [LARGE SCALE GENOMIC DNA]</scope>
    <source>
        <strain evidence="2 3">MK1</strain>
    </source>
</reference>
<sequence length="52" mass="5763">MVEYIFQKRDTLDKIASDFGVSKDAILRASNLKGQEHYLIPGLVLRIPASGS</sequence>
<dbReference type="EMBL" id="CP121694">
    <property type="protein sequence ID" value="WRO22618.1"/>
    <property type="molecule type" value="Genomic_DNA"/>
</dbReference>
<dbReference type="PROSITE" id="PS51782">
    <property type="entry name" value="LYSM"/>
    <property type="match status" value="1"/>
</dbReference>
<dbReference type="AlphaFoldDB" id="A0AAU0UTL8"/>
<evidence type="ECO:0000313" key="3">
    <source>
        <dbReference type="Proteomes" id="UP001329915"/>
    </source>
</evidence>
<name>A0AAU0UTL8_9FIRM</name>
<dbReference type="InterPro" id="IPR018392">
    <property type="entry name" value="LysM"/>
</dbReference>
<feature type="domain" description="LysM" evidence="1">
    <location>
        <begin position="2"/>
        <end position="47"/>
    </location>
</feature>
<dbReference type="SUPFAM" id="SSF54106">
    <property type="entry name" value="LysM domain"/>
    <property type="match status" value="1"/>
</dbReference>
<dbReference type="Pfam" id="PF01476">
    <property type="entry name" value="LysM"/>
    <property type="match status" value="1"/>
</dbReference>
<evidence type="ECO:0000259" key="1">
    <source>
        <dbReference type="PROSITE" id="PS51782"/>
    </source>
</evidence>
<proteinExistence type="predicted"/>
<protein>
    <submittedName>
        <fullName evidence="2">LysM peptidoglycan-binding domain-containing protein</fullName>
    </submittedName>
</protein>
<dbReference type="RefSeq" id="WP_366922027.1">
    <property type="nucleotide sequence ID" value="NZ_CP121694.1"/>
</dbReference>
<dbReference type="CDD" id="cd00118">
    <property type="entry name" value="LysM"/>
    <property type="match status" value="1"/>
</dbReference>
<accession>A0AAU0UTL8</accession>
<dbReference type="Proteomes" id="UP001329915">
    <property type="component" value="Chromosome"/>
</dbReference>
<organism evidence="2 3">
    <name type="scientific">Metallumcola ferriviriculae</name>
    <dbReference type="NCBI Taxonomy" id="3039180"/>
    <lineage>
        <taxon>Bacteria</taxon>
        <taxon>Bacillati</taxon>
        <taxon>Bacillota</taxon>
        <taxon>Clostridia</taxon>
        <taxon>Neomoorellales</taxon>
        <taxon>Desulfitibacteraceae</taxon>
        <taxon>Metallumcola</taxon>
    </lineage>
</organism>